<accession>A0A1H7TYM4</accession>
<gene>
    <name evidence="1" type="ORF">SAMN05421740_112131</name>
</gene>
<protein>
    <recommendedName>
        <fullName evidence="3">TolB-like 6-blade propeller-like</fullName>
    </recommendedName>
</protein>
<proteinExistence type="predicted"/>
<evidence type="ECO:0000313" key="1">
    <source>
        <dbReference type="EMBL" id="SEL89067.1"/>
    </source>
</evidence>
<dbReference type="STRING" id="332977.SAMN05421740_112131"/>
<dbReference type="Proteomes" id="UP000198916">
    <property type="component" value="Unassembled WGS sequence"/>
</dbReference>
<organism evidence="1 2">
    <name type="scientific">Parapedobacter koreensis</name>
    <dbReference type="NCBI Taxonomy" id="332977"/>
    <lineage>
        <taxon>Bacteria</taxon>
        <taxon>Pseudomonadati</taxon>
        <taxon>Bacteroidota</taxon>
        <taxon>Sphingobacteriia</taxon>
        <taxon>Sphingobacteriales</taxon>
        <taxon>Sphingobacteriaceae</taxon>
        <taxon>Parapedobacter</taxon>
    </lineage>
</organism>
<evidence type="ECO:0000313" key="2">
    <source>
        <dbReference type="Proteomes" id="UP000198916"/>
    </source>
</evidence>
<sequence>MYLFKLLVSILAGILIVVYLFYTTELPNQVPNGFTRSFFEDAVSLKEKLSLPESGRAIIQVDDHNIYLSLAHSLDLLKIDRTTMAITTISFPTLQRAQNNANLGPPFFVSMDSHTIAYFFKNLPGIITANDAYLHVAAARASFSTGVRFADSTFIVRQISKPHNGLLFAKYNKYGYFDLESDISLPSLDRGISTDGQLFFDESHEKLVYMHYYNNNILVFDRSLAKKAVAFTIDTITPKLALPPNKPRLITNKTGCVHDGLLYICSNLKADNETYREYMHHIPIDVYDYINDSYLGSFYLPVTDGKLIRSLYVSGNTLIALYYTNELHIYSLSLPLMLKHQS</sequence>
<evidence type="ECO:0008006" key="3">
    <source>
        <dbReference type="Google" id="ProtNLM"/>
    </source>
</evidence>
<name>A0A1H7TYM4_9SPHI</name>
<dbReference type="OrthoDB" id="673785at2"/>
<dbReference type="AlphaFoldDB" id="A0A1H7TYM4"/>
<reference evidence="2" key="1">
    <citation type="submission" date="2016-10" db="EMBL/GenBank/DDBJ databases">
        <authorList>
            <person name="Varghese N."/>
            <person name="Submissions S."/>
        </authorList>
    </citation>
    <scope>NUCLEOTIDE SEQUENCE [LARGE SCALE GENOMIC DNA]</scope>
    <source>
        <strain evidence="2">Jip14</strain>
    </source>
</reference>
<dbReference type="RefSeq" id="WP_090608969.1">
    <property type="nucleotide sequence ID" value="NZ_FNZR01000012.1"/>
</dbReference>
<dbReference type="EMBL" id="FNZR01000012">
    <property type="protein sequence ID" value="SEL89067.1"/>
    <property type="molecule type" value="Genomic_DNA"/>
</dbReference>
<keyword evidence="2" id="KW-1185">Reference proteome</keyword>